<evidence type="ECO:0000313" key="2">
    <source>
        <dbReference type="Proteomes" id="UP000594261"/>
    </source>
</evidence>
<dbReference type="InParanoid" id="A0A7N2MDS6"/>
<name>A0A7N2MDS6_QUELO</name>
<accession>A0A7N2MDS6</accession>
<dbReference type="Proteomes" id="UP000594261">
    <property type="component" value="Chromosome 8"/>
</dbReference>
<sequence length="99" mass="11053">MATDIGHQLFTRIRLATPLDVPNIHKLIHQLAMIESLDQHFSATETTLSSPLFTSPPLQSVTIFILELFQAPFSPTPTPSLFFSPITHIITLQSPPPHR</sequence>
<dbReference type="Gene3D" id="3.40.630.30">
    <property type="match status" value="1"/>
</dbReference>
<dbReference type="EnsemblPlants" id="QL08p055269:mrna">
    <property type="protein sequence ID" value="QL08p055269:mrna:CDS:1"/>
    <property type="gene ID" value="QL08p055269"/>
</dbReference>
<reference evidence="1" key="2">
    <citation type="submission" date="2021-01" db="UniProtKB">
        <authorList>
            <consortium name="EnsemblPlants"/>
        </authorList>
    </citation>
    <scope>IDENTIFICATION</scope>
</reference>
<dbReference type="Gramene" id="QL08p055269:mrna">
    <property type="protein sequence ID" value="QL08p055269:mrna:CDS:1"/>
    <property type="gene ID" value="QL08p055269"/>
</dbReference>
<dbReference type="EMBL" id="LRBV02000008">
    <property type="status" value="NOT_ANNOTATED_CDS"/>
    <property type="molecule type" value="Genomic_DNA"/>
</dbReference>
<protein>
    <submittedName>
        <fullName evidence="1">Uncharacterized protein</fullName>
    </submittedName>
</protein>
<evidence type="ECO:0000313" key="1">
    <source>
        <dbReference type="EnsemblPlants" id="QL08p055269:mrna:CDS:1"/>
    </source>
</evidence>
<reference evidence="1 2" key="1">
    <citation type="journal article" date="2016" name="G3 (Bethesda)">
        <title>First Draft Assembly and Annotation of the Genome of a California Endemic Oak Quercus lobata Nee (Fagaceae).</title>
        <authorList>
            <person name="Sork V.L."/>
            <person name="Fitz-Gibbon S.T."/>
            <person name="Puiu D."/>
            <person name="Crepeau M."/>
            <person name="Gugger P.F."/>
            <person name="Sherman R."/>
            <person name="Stevens K."/>
            <person name="Langley C.H."/>
            <person name="Pellegrini M."/>
            <person name="Salzberg S.L."/>
        </authorList>
    </citation>
    <scope>NUCLEOTIDE SEQUENCE [LARGE SCALE GENOMIC DNA]</scope>
    <source>
        <strain evidence="1 2">cv. SW786</strain>
    </source>
</reference>
<organism evidence="1 2">
    <name type="scientific">Quercus lobata</name>
    <name type="common">Valley oak</name>
    <dbReference type="NCBI Taxonomy" id="97700"/>
    <lineage>
        <taxon>Eukaryota</taxon>
        <taxon>Viridiplantae</taxon>
        <taxon>Streptophyta</taxon>
        <taxon>Embryophyta</taxon>
        <taxon>Tracheophyta</taxon>
        <taxon>Spermatophyta</taxon>
        <taxon>Magnoliopsida</taxon>
        <taxon>eudicotyledons</taxon>
        <taxon>Gunneridae</taxon>
        <taxon>Pentapetalae</taxon>
        <taxon>rosids</taxon>
        <taxon>fabids</taxon>
        <taxon>Fagales</taxon>
        <taxon>Fagaceae</taxon>
        <taxon>Quercus</taxon>
    </lineage>
</organism>
<proteinExistence type="predicted"/>
<keyword evidence="2" id="KW-1185">Reference proteome</keyword>
<dbReference type="AlphaFoldDB" id="A0A7N2MDS6"/>